<name>D4GIU1_PANAM</name>
<evidence type="ECO:0000313" key="2">
    <source>
        <dbReference type="EMBL" id="ADD75686.1"/>
    </source>
</evidence>
<sequence length="320" mass="36371">MAAIMTDLDNIELHFSGHETFPLRNMWLKRVYDQADIHGLVDKSIFADESAIVRFGVGKNMVSSMKHWAIATGMLQEYKDSKYFELSMLAKLLFSDNGLDPYSENIATTWLLHWQLAGLFGSGAAHRTKSTTWVLLFNLFIATDFSNKDLLNIIRGFVSKNSNKNVSENTLKRDVEVCLKSYTVLMDKPKFDDVSEPVLAELGLIRPTLPGRFGFVRGKQETLPDGIFDYCLITFWLSNENYQNAISLNDICHAKGSPGLIFKMDEDAVAERLFNIAERTQGKINWVNTSGMYQVIRKMGKKENTFFELAIDRLKSSYNA</sequence>
<dbReference type="HOGENOM" id="CLU_060482_0_0_6"/>
<dbReference type="InterPro" id="IPR025248">
    <property type="entry name" value="DUF4007"/>
</dbReference>
<dbReference type="eggNOG" id="ENOG502ZB1P">
    <property type="taxonomic scope" value="Bacteria"/>
</dbReference>
<dbReference type="Proteomes" id="UP000001702">
    <property type="component" value="Chromosome"/>
</dbReference>
<evidence type="ECO:0000313" key="3">
    <source>
        <dbReference type="Proteomes" id="UP000001702"/>
    </source>
</evidence>
<dbReference type="STRING" id="706191.PANA_0519"/>
<accession>D4GIU1</accession>
<proteinExistence type="predicted"/>
<evidence type="ECO:0000259" key="1">
    <source>
        <dbReference type="Pfam" id="PF13182"/>
    </source>
</evidence>
<protein>
    <recommendedName>
        <fullName evidence="1">DUF4007 domain-containing protein</fullName>
    </recommendedName>
</protein>
<dbReference type="Pfam" id="PF13182">
    <property type="entry name" value="DUF4007"/>
    <property type="match status" value="1"/>
</dbReference>
<dbReference type="KEGG" id="pam:PANA_0519"/>
<gene>
    <name evidence="2" type="ordered locus">PANA_0519</name>
</gene>
<feature type="domain" description="DUF4007" evidence="1">
    <location>
        <begin position="15"/>
        <end position="303"/>
    </location>
</feature>
<dbReference type="AlphaFoldDB" id="D4GIU1"/>
<dbReference type="EMBL" id="CP001875">
    <property type="protein sequence ID" value="ADD75686.1"/>
    <property type="molecule type" value="Genomic_DNA"/>
</dbReference>
<reference evidence="2 3" key="1">
    <citation type="journal article" date="2010" name="J. Bacteriol.">
        <title>Genome sequence of Pantoea ananatis LMG20103, the causative agent of Eucalyptus blight and dieback.</title>
        <authorList>
            <person name="De Maayer P."/>
            <person name="Chan W.Y."/>
            <person name="Venter S.N."/>
            <person name="Toth I.K."/>
            <person name="Birch P.R."/>
            <person name="Joubert F."/>
            <person name="Coutinho T.A."/>
        </authorList>
    </citation>
    <scope>NUCLEOTIDE SEQUENCE [LARGE SCALE GENOMIC DNA]</scope>
    <source>
        <strain evidence="2 3">LMG 20103</strain>
    </source>
</reference>
<keyword evidence="3" id="KW-1185">Reference proteome</keyword>
<organism evidence="2 3">
    <name type="scientific">Pantoea ananatis (strain LMG 20103)</name>
    <dbReference type="NCBI Taxonomy" id="706191"/>
    <lineage>
        <taxon>Bacteria</taxon>
        <taxon>Pseudomonadati</taxon>
        <taxon>Pseudomonadota</taxon>
        <taxon>Gammaproteobacteria</taxon>
        <taxon>Enterobacterales</taxon>
        <taxon>Erwiniaceae</taxon>
        <taxon>Pantoea</taxon>
    </lineage>
</organism>